<protein>
    <submittedName>
        <fullName evidence="3">Uncharacterized protein</fullName>
    </submittedName>
</protein>
<feature type="region of interest" description="Disordered" evidence="1">
    <location>
        <begin position="33"/>
        <end position="68"/>
    </location>
</feature>
<evidence type="ECO:0000256" key="2">
    <source>
        <dbReference type="SAM" id="SignalP"/>
    </source>
</evidence>
<evidence type="ECO:0000256" key="1">
    <source>
        <dbReference type="SAM" id="MobiDB-lite"/>
    </source>
</evidence>
<keyword evidence="4" id="KW-1185">Reference proteome</keyword>
<feature type="compositionally biased region" description="Polar residues" evidence="1">
    <location>
        <begin position="44"/>
        <end position="58"/>
    </location>
</feature>
<comment type="caution">
    <text evidence="3">The sequence shown here is derived from an EMBL/GenBank/DDBJ whole genome shotgun (WGS) entry which is preliminary data.</text>
</comment>
<feature type="chain" id="PRO_5041379536" evidence="2">
    <location>
        <begin position="22"/>
        <end position="68"/>
    </location>
</feature>
<feature type="non-terminal residue" evidence="3">
    <location>
        <position position="1"/>
    </location>
</feature>
<evidence type="ECO:0000313" key="3">
    <source>
        <dbReference type="EMBL" id="KAH9294823.1"/>
    </source>
</evidence>
<keyword evidence="2" id="KW-0732">Signal</keyword>
<sequence>TSMATQTFLVFGGIFSGTTFGQGVGTQSLGITSGSGSTSQTVGAQFSNGGNAECTTTLGPLPIREEDQ</sequence>
<name>A0AA38C9E3_TAXCH</name>
<feature type="compositionally biased region" description="Low complexity" evidence="1">
    <location>
        <begin position="33"/>
        <end position="43"/>
    </location>
</feature>
<dbReference type="AlphaFoldDB" id="A0AA38C9E3"/>
<feature type="signal peptide" evidence="2">
    <location>
        <begin position="1"/>
        <end position="21"/>
    </location>
</feature>
<proteinExistence type="predicted"/>
<dbReference type="Proteomes" id="UP000824469">
    <property type="component" value="Unassembled WGS sequence"/>
</dbReference>
<gene>
    <name evidence="3" type="ORF">KI387_038411</name>
</gene>
<evidence type="ECO:0000313" key="4">
    <source>
        <dbReference type="Proteomes" id="UP000824469"/>
    </source>
</evidence>
<accession>A0AA38C9E3</accession>
<dbReference type="EMBL" id="JAHRHJ020000011">
    <property type="protein sequence ID" value="KAH9294823.1"/>
    <property type="molecule type" value="Genomic_DNA"/>
</dbReference>
<organism evidence="3 4">
    <name type="scientific">Taxus chinensis</name>
    <name type="common">Chinese yew</name>
    <name type="synonym">Taxus wallichiana var. chinensis</name>
    <dbReference type="NCBI Taxonomy" id="29808"/>
    <lineage>
        <taxon>Eukaryota</taxon>
        <taxon>Viridiplantae</taxon>
        <taxon>Streptophyta</taxon>
        <taxon>Embryophyta</taxon>
        <taxon>Tracheophyta</taxon>
        <taxon>Spermatophyta</taxon>
        <taxon>Pinopsida</taxon>
        <taxon>Pinidae</taxon>
        <taxon>Conifers II</taxon>
        <taxon>Cupressales</taxon>
        <taxon>Taxaceae</taxon>
        <taxon>Taxus</taxon>
    </lineage>
</organism>
<reference evidence="3 4" key="1">
    <citation type="journal article" date="2021" name="Nat. Plants">
        <title>The Taxus genome provides insights into paclitaxel biosynthesis.</title>
        <authorList>
            <person name="Xiong X."/>
            <person name="Gou J."/>
            <person name="Liao Q."/>
            <person name="Li Y."/>
            <person name="Zhou Q."/>
            <person name="Bi G."/>
            <person name="Li C."/>
            <person name="Du R."/>
            <person name="Wang X."/>
            <person name="Sun T."/>
            <person name="Guo L."/>
            <person name="Liang H."/>
            <person name="Lu P."/>
            <person name="Wu Y."/>
            <person name="Zhang Z."/>
            <person name="Ro D.K."/>
            <person name="Shang Y."/>
            <person name="Huang S."/>
            <person name="Yan J."/>
        </authorList>
    </citation>
    <scope>NUCLEOTIDE SEQUENCE [LARGE SCALE GENOMIC DNA]</scope>
    <source>
        <strain evidence="3">Ta-2019</strain>
    </source>
</reference>
<feature type="non-terminal residue" evidence="3">
    <location>
        <position position="68"/>
    </location>
</feature>